<comment type="caution">
    <text evidence="1">The sequence shown here is derived from an EMBL/GenBank/DDBJ whole genome shotgun (WGS) entry which is preliminary data.</text>
</comment>
<keyword evidence="1" id="KW-0396">Initiation factor</keyword>
<evidence type="ECO:0000313" key="2">
    <source>
        <dbReference type="Proteomes" id="UP000325081"/>
    </source>
</evidence>
<dbReference type="GO" id="GO:0003743">
    <property type="term" value="F:translation initiation factor activity"/>
    <property type="evidence" value="ECO:0007669"/>
    <property type="project" value="UniProtKB-KW"/>
</dbReference>
<name>A0A5A7PFE5_STRAF</name>
<organism evidence="1 2">
    <name type="scientific">Striga asiatica</name>
    <name type="common">Asiatic witchweed</name>
    <name type="synonym">Buchnera asiatica</name>
    <dbReference type="NCBI Taxonomy" id="4170"/>
    <lineage>
        <taxon>Eukaryota</taxon>
        <taxon>Viridiplantae</taxon>
        <taxon>Streptophyta</taxon>
        <taxon>Embryophyta</taxon>
        <taxon>Tracheophyta</taxon>
        <taxon>Spermatophyta</taxon>
        <taxon>Magnoliopsida</taxon>
        <taxon>eudicotyledons</taxon>
        <taxon>Gunneridae</taxon>
        <taxon>Pentapetalae</taxon>
        <taxon>asterids</taxon>
        <taxon>lamiids</taxon>
        <taxon>Lamiales</taxon>
        <taxon>Orobanchaceae</taxon>
        <taxon>Buchnereae</taxon>
        <taxon>Striga</taxon>
    </lineage>
</organism>
<dbReference type="AlphaFoldDB" id="A0A5A7PFE5"/>
<dbReference type="Proteomes" id="UP000325081">
    <property type="component" value="Unassembled WGS sequence"/>
</dbReference>
<gene>
    <name evidence="1" type="ORF">STAS_07486</name>
</gene>
<reference evidence="2" key="1">
    <citation type="journal article" date="2019" name="Curr. Biol.">
        <title>Genome Sequence of Striga asiatica Provides Insight into the Evolution of Plant Parasitism.</title>
        <authorList>
            <person name="Yoshida S."/>
            <person name="Kim S."/>
            <person name="Wafula E.K."/>
            <person name="Tanskanen J."/>
            <person name="Kim Y.M."/>
            <person name="Honaas L."/>
            <person name="Yang Z."/>
            <person name="Spallek T."/>
            <person name="Conn C.E."/>
            <person name="Ichihashi Y."/>
            <person name="Cheong K."/>
            <person name="Cui S."/>
            <person name="Der J.P."/>
            <person name="Gundlach H."/>
            <person name="Jiao Y."/>
            <person name="Hori C."/>
            <person name="Ishida J.K."/>
            <person name="Kasahara H."/>
            <person name="Kiba T."/>
            <person name="Kim M.S."/>
            <person name="Koo N."/>
            <person name="Laohavisit A."/>
            <person name="Lee Y.H."/>
            <person name="Lumba S."/>
            <person name="McCourt P."/>
            <person name="Mortimer J.C."/>
            <person name="Mutuku J.M."/>
            <person name="Nomura T."/>
            <person name="Sasaki-Sekimoto Y."/>
            <person name="Seto Y."/>
            <person name="Wang Y."/>
            <person name="Wakatake T."/>
            <person name="Sakakibara H."/>
            <person name="Demura T."/>
            <person name="Yamaguchi S."/>
            <person name="Yoneyama K."/>
            <person name="Manabe R.I."/>
            <person name="Nelson D.C."/>
            <person name="Schulman A.H."/>
            <person name="Timko M.P."/>
            <person name="dePamphilis C.W."/>
            <person name="Choi D."/>
            <person name="Shirasu K."/>
        </authorList>
    </citation>
    <scope>NUCLEOTIDE SEQUENCE [LARGE SCALE GENOMIC DNA]</scope>
    <source>
        <strain evidence="2">cv. UVA1</strain>
    </source>
</reference>
<keyword evidence="2" id="KW-1185">Reference proteome</keyword>
<dbReference type="EMBL" id="BKCP01004483">
    <property type="protein sequence ID" value="GER31489.1"/>
    <property type="molecule type" value="Genomic_DNA"/>
</dbReference>
<feature type="non-terminal residue" evidence="1">
    <location>
        <position position="1"/>
    </location>
</feature>
<keyword evidence="1" id="KW-0648">Protein biosynthesis</keyword>
<protein>
    <submittedName>
        <fullName evidence="1">Translation initiation factor</fullName>
    </submittedName>
</protein>
<evidence type="ECO:0000313" key="1">
    <source>
        <dbReference type="EMBL" id="GER31489.1"/>
    </source>
</evidence>
<proteinExistence type="predicted"/>
<accession>A0A5A7PFE5</accession>
<sequence>VSVATTKAKKKTKTLLEFVKKEATQSKSLTQDKLLALLTVPRLRTVEERSEQDRRLIQILRADETDNWVTGKKSSPVRFGESNFPLLTDVAATKTEKKPQTLPLYDFVKP</sequence>